<name>A0A6A6U6Z1_9PEZI</name>
<evidence type="ECO:0000313" key="3">
    <source>
        <dbReference type="Proteomes" id="UP000799302"/>
    </source>
</evidence>
<dbReference type="Proteomes" id="UP000799302">
    <property type="component" value="Unassembled WGS sequence"/>
</dbReference>
<feature type="compositionally biased region" description="Polar residues" evidence="1">
    <location>
        <begin position="253"/>
        <end position="270"/>
    </location>
</feature>
<keyword evidence="3" id="KW-1185">Reference proteome</keyword>
<accession>A0A6A6U6Z1</accession>
<dbReference type="OrthoDB" id="4204700at2759"/>
<feature type="region of interest" description="Disordered" evidence="1">
    <location>
        <begin position="236"/>
        <end position="412"/>
    </location>
</feature>
<proteinExistence type="predicted"/>
<dbReference type="AlphaFoldDB" id="A0A6A6U6Z1"/>
<feature type="compositionally biased region" description="Polar residues" evidence="1">
    <location>
        <begin position="351"/>
        <end position="376"/>
    </location>
</feature>
<feature type="compositionally biased region" description="Polar residues" evidence="1">
    <location>
        <begin position="280"/>
        <end position="290"/>
    </location>
</feature>
<feature type="compositionally biased region" description="Low complexity" evidence="1">
    <location>
        <begin position="296"/>
        <end position="307"/>
    </location>
</feature>
<protein>
    <submittedName>
        <fullName evidence="2">Uncharacterized protein</fullName>
    </submittedName>
</protein>
<evidence type="ECO:0000256" key="1">
    <source>
        <dbReference type="SAM" id="MobiDB-lite"/>
    </source>
</evidence>
<evidence type="ECO:0000313" key="2">
    <source>
        <dbReference type="EMBL" id="KAF2668009.1"/>
    </source>
</evidence>
<gene>
    <name evidence="2" type="ORF">BT63DRAFT_306852</name>
</gene>
<feature type="compositionally biased region" description="Basic and acidic residues" evidence="1">
    <location>
        <begin position="377"/>
        <end position="412"/>
    </location>
</feature>
<organism evidence="2 3">
    <name type="scientific">Microthyrium microscopicum</name>
    <dbReference type="NCBI Taxonomy" id="703497"/>
    <lineage>
        <taxon>Eukaryota</taxon>
        <taxon>Fungi</taxon>
        <taxon>Dikarya</taxon>
        <taxon>Ascomycota</taxon>
        <taxon>Pezizomycotina</taxon>
        <taxon>Dothideomycetes</taxon>
        <taxon>Dothideomycetes incertae sedis</taxon>
        <taxon>Microthyriales</taxon>
        <taxon>Microthyriaceae</taxon>
        <taxon>Microthyrium</taxon>
    </lineage>
</organism>
<sequence>MPVERKEEVQRQSETWLMGFVPQPLKDELSAYQKEIVQRREDPQLREVDLSSVDFEALRQLRKGISGKILDLVIPWETTQNKMFLKNVKTESEIWIRNIQAHVNRQLTPGETNSLFTVRDSAVGTGENWDTAGFWASIVLLRIPREANLVWGTYFGRTSPLYGNGMSSMQWFRISTKFFFVYVIADMARQWGAKQALLQGVNEAPELRQYREDLDHQEQYFASKYPMVEKNDALRITGGLPPFKSRPDRRKNTSSAFPSQNDQSDDNANVSWEKEVARYKSSSPTTNQSSDTDKQSNSWSTGSSNTSADPLHSATPVDLLDDASPTRPDSHDNSTPVRGAWERLRQKATRNEASSSPREQRNNEPQGDSFSFSSSMAEREMAKEEAQKDFDARLDRERQGQDFDDKAGKRWK</sequence>
<dbReference type="EMBL" id="MU004237">
    <property type="protein sequence ID" value="KAF2668009.1"/>
    <property type="molecule type" value="Genomic_DNA"/>
</dbReference>
<reference evidence="2" key="1">
    <citation type="journal article" date="2020" name="Stud. Mycol.">
        <title>101 Dothideomycetes genomes: a test case for predicting lifestyles and emergence of pathogens.</title>
        <authorList>
            <person name="Haridas S."/>
            <person name="Albert R."/>
            <person name="Binder M."/>
            <person name="Bloem J."/>
            <person name="Labutti K."/>
            <person name="Salamov A."/>
            <person name="Andreopoulos B."/>
            <person name="Baker S."/>
            <person name="Barry K."/>
            <person name="Bills G."/>
            <person name="Bluhm B."/>
            <person name="Cannon C."/>
            <person name="Castanera R."/>
            <person name="Culley D."/>
            <person name="Daum C."/>
            <person name="Ezra D."/>
            <person name="Gonzalez J."/>
            <person name="Henrissat B."/>
            <person name="Kuo A."/>
            <person name="Liang C."/>
            <person name="Lipzen A."/>
            <person name="Lutzoni F."/>
            <person name="Magnuson J."/>
            <person name="Mondo S."/>
            <person name="Nolan M."/>
            <person name="Ohm R."/>
            <person name="Pangilinan J."/>
            <person name="Park H.-J."/>
            <person name="Ramirez L."/>
            <person name="Alfaro M."/>
            <person name="Sun H."/>
            <person name="Tritt A."/>
            <person name="Yoshinaga Y."/>
            <person name="Zwiers L.-H."/>
            <person name="Turgeon B."/>
            <person name="Goodwin S."/>
            <person name="Spatafora J."/>
            <person name="Crous P."/>
            <person name="Grigoriev I."/>
        </authorList>
    </citation>
    <scope>NUCLEOTIDE SEQUENCE</scope>
    <source>
        <strain evidence="2">CBS 115976</strain>
    </source>
</reference>